<feature type="region of interest" description="Disordered" evidence="3">
    <location>
        <begin position="475"/>
        <end position="504"/>
    </location>
</feature>
<gene>
    <name evidence="5" type="ORF">OEZ85_000262</name>
</gene>
<feature type="compositionally biased region" description="Polar residues" evidence="3">
    <location>
        <begin position="15"/>
        <end position="28"/>
    </location>
</feature>
<name>A0ABY8UR00_TETOB</name>
<feature type="region of interest" description="Disordered" evidence="3">
    <location>
        <begin position="1"/>
        <end position="60"/>
    </location>
</feature>
<keyword evidence="6" id="KW-1185">Reference proteome</keyword>
<dbReference type="Proteomes" id="UP001244341">
    <property type="component" value="Chromosome 16b"/>
</dbReference>
<evidence type="ECO:0000256" key="3">
    <source>
        <dbReference type="SAM" id="MobiDB-lite"/>
    </source>
</evidence>
<dbReference type="Pfam" id="PF13863">
    <property type="entry name" value="DUF4200"/>
    <property type="match status" value="1"/>
</dbReference>
<feature type="compositionally biased region" description="Low complexity" evidence="3">
    <location>
        <begin position="478"/>
        <end position="502"/>
    </location>
</feature>
<accession>A0ABY8UR00</accession>
<evidence type="ECO:0000256" key="1">
    <source>
        <dbReference type="ARBA" id="ARBA00023054"/>
    </source>
</evidence>
<evidence type="ECO:0000313" key="5">
    <source>
        <dbReference type="EMBL" id="WIA23525.1"/>
    </source>
</evidence>
<organism evidence="5 6">
    <name type="scientific">Tetradesmus obliquus</name>
    <name type="common">Green alga</name>
    <name type="synonym">Acutodesmus obliquus</name>
    <dbReference type="NCBI Taxonomy" id="3088"/>
    <lineage>
        <taxon>Eukaryota</taxon>
        <taxon>Viridiplantae</taxon>
        <taxon>Chlorophyta</taxon>
        <taxon>core chlorophytes</taxon>
        <taxon>Chlorophyceae</taxon>
        <taxon>CS clade</taxon>
        <taxon>Sphaeropleales</taxon>
        <taxon>Scenedesmaceae</taxon>
        <taxon>Tetradesmus</taxon>
    </lineage>
</organism>
<protein>
    <recommendedName>
        <fullName evidence="4">DUF4200 domain-containing protein</fullName>
    </recommendedName>
</protein>
<feature type="domain" description="DUF4200" evidence="4">
    <location>
        <begin position="152"/>
        <end position="270"/>
    </location>
</feature>
<evidence type="ECO:0000313" key="6">
    <source>
        <dbReference type="Proteomes" id="UP001244341"/>
    </source>
</evidence>
<evidence type="ECO:0000256" key="2">
    <source>
        <dbReference type="SAM" id="Coils"/>
    </source>
</evidence>
<evidence type="ECO:0000259" key="4">
    <source>
        <dbReference type="Pfam" id="PF13863"/>
    </source>
</evidence>
<reference evidence="5 6" key="1">
    <citation type="submission" date="2023-05" db="EMBL/GenBank/DDBJ databases">
        <title>A 100% complete, gapless, phased diploid assembly of the Scenedesmus obliquus UTEX 3031 genome.</title>
        <authorList>
            <person name="Biondi T.C."/>
            <person name="Hanschen E.R."/>
            <person name="Kwon T."/>
            <person name="Eng W."/>
            <person name="Kruse C.P.S."/>
            <person name="Koehler S.I."/>
            <person name="Kunde Y."/>
            <person name="Gleasner C.D."/>
            <person name="You Mak K.T."/>
            <person name="Polle J."/>
            <person name="Hovde B.T."/>
            <person name="Starkenburg S.R."/>
        </authorList>
    </citation>
    <scope>NUCLEOTIDE SEQUENCE [LARGE SCALE GENOMIC DNA]</scope>
    <source>
        <strain evidence="5 6">DOE0152z</strain>
    </source>
</reference>
<dbReference type="PANTHER" id="PTHR21683:SF3">
    <property type="entry name" value="CILIA AND FLAGELLA ASSOCIATED PROTEIN 100"/>
    <property type="match status" value="1"/>
</dbReference>
<dbReference type="InterPro" id="IPR025252">
    <property type="entry name" value="DUF4200"/>
</dbReference>
<feature type="region of interest" description="Disordered" evidence="3">
    <location>
        <begin position="309"/>
        <end position="329"/>
    </location>
</feature>
<dbReference type="EMBL" id="CP126223">
    <property type="protein sequence ID" value="WIA23525.1"/>
    <property type="molecule type" value="Genomic_DNA"/>
</dbReference>
<feature type="coiled-coil region" evidence="2">
    <location>
        <begin position="166"/>
        <end position="196"/>
    </location>
</feature>
<sequence length="663" mass="71234">MAAGGLNEALGGRMSQPTSKIGFASSTGAALLAEPSTGRNSVAPSRREAASMSGAAANNPFTIPADEDIFRLQDEQRAERRAAKNASAALSVVDKSTFASRQQALFTDTIKAGFREVMRADAQAVGVGDGSLASVACAGVPHRVERENIKDFLAKKRETFLVQMSLDTKRAETRKLEERARQREEALKKSEAMLEEDGLRFDAFLKENDEKVQEAIKRADTEAKAKQDKALEIKRLNAAIAGLRSELNKQEEALEDCRRYKEFLDSVTPKEWFVAQAARQEQRRQEQLAAWRAECDALRAQREAAAAARSKAEADFSNAHTQQEAEQAERAIKEATAALKEANKAKEPPPPVFDDASSAAAGVAGPAASAAGSSACSSLESMYFTAPQQLLQVYADLEESNLFLIQVCQESEEQLEEIRGHYRATQEKLNAEVTGLQSQISALEGAIAAASARAALLKARAAEGEVAQSRLCLGGGSSSSANASRGAGTNSSQEDGNAAAAAGDGGEVVSLEELSSKVAQVYQRCGFDADASLATLSMHLLECGFDADASLATLSMLTSIEVRLEEALAAVAGLPQEQVSEAEKGRERERRQVAREDKLAAARAEHETRVARALERAAAPVFKKTGKPVMYRSRPPQRKVVVESTKEDAEEAELVAFLARDLL</sequence>
<dbReference type="InterPro" id="IPR051147">
    <property type="entry name" value="CFAP_domain-containing"/>
</dbReference>
<feature type="coiled-coil region" evidence="2">
    <location>
        <begin position="408"/>
        <end position="446"/>
    </location>
</feature>
<dbReference type="PANTHER" id="PTHR21683">
    <property type="entry name" value="COILED-COIL DOMAIN-CONTAINING PROTEIN 42 LIKE-2-LIKE-RELATED"/>
    <property type="match status" value="1"/>
</dbReference>
<feature type="coiled-coil region" evidence="2">
    <location>
        <begin position="226"/>
        <end position="260"/>
    </location>
</feature>
<proteinExistence type="predicted"/>
<keyword evidence="1 2" id="KW-0175">Coiled coil</keyword>